<name>C0QBN0_DESAH</name>
<gene>
    <name evidence="1" type="ordered locus">HRM2_39740</name>
</gene>
<proteinExistence type="predicted"/>
<sequence length="351" mass="39838">MVIFDNPTYKHSHKLARKEITGRMLGKKSALVKGIATEPLRKNLNQMLQAIALKSDEKIKETISSTAIEFIPFGSVNGEACFPPSEPAFVLLDTGIADFAGNNSAIFSSLLHDEGKFSDQEILDYLFSSALIYFERGEDWDSRRDAIFAPKLNYSEIPPSIVPKAMGHAHSLILFFALHELAHVIIDPNELKDVDPWREVSNILGVDAPPALSSQFGESIADIMAFDLIMNFATFCVPDPKMAVNILSGLDIGLTFMMFFQGAFPNRQYSKKIIQVNEFMDHPAAFQRRIYFRERVKEKMKRFSDHLAIDFLSEAQRCEELVFRYGEKIRNGATPSKEFYLKRQLAYQVFE</sequence>
<dbReference type="Proteomes" id="UP000000442">
    <property type="component" value="Chromosome"/>
</dbReference>
<dbReference type="AlphaFoldDB" id="C0QBN0"/>
<dbReference type="STRING" id="177437.HRM2_39740"/>
<dbReference type="HOGENOM" id="CLU_789226_0_0_7"/>
<dbReference type="KEGG" id="dat:HRM2_39740"/>
<dbReference type="RefSeq" id="WP_015905772.1">
    <property type="nucleotide sequence ID" value="NC_012108.1"/>
</dbReference>
<dbReference type="EMBL" id="CP001087">
    <property type="protein sequence ID" value="ACN17032.1"/>
    <property type="molecule type" value="Genomic_DNA"/>
</dbReference>
<evidence type="ECO:0000313" key="2">
    <source>
        <dbReference type="Proteomes" id="UP000000442"/>
    </source>
</evidence>
<evidence type="ECO:0000313" key="1">
    <source>
        <dbReference type="EMBL" id="ACN17032.1"/>
    </source>
</evidence>
<accession>C0QBN0</accession>
<protein>
    <submittedName>
        <fullName evidence="1">Uncharacterized protein</fullName>
    </submittedName>
</protein>
<reference evidence="1 2" key="1">
    <citation type="journal article" date="2009" name="Environ. Microbiol.">
        <title>Genome sequence of Desulfobacterium autotrophicum HRM2, a marine sulfate reducer oxidizing organic carbon completely to carbon dioxide.</title>
        <authorList>
            <person name="Strittmatter A.W."/>
            <person name="Liesegang H."/>
            <person name="Rabus R."/>
            <person name="Decker I."/>
            <person name="Amann J."/>
            <person name="Andres S."/>
            <person name="Henne A."/>
            <person name="Fricke W.F."/>
            <person name="Martinez-Arias R."/>
            <person name="Bartels D."/>
            <person name="Goesmann A."/>
            <person name="Krause L."/>
            <person name="Puehler A."/>
            <person name="Klenk H.P."/>
            <person name="Richter M."/>
            <person name="Schuler M."/>
            <person name="Gloeckner F.O."/>
            <person name="Meyerdierks A."/>
            <person name="Gottschalk G."/>
            <person name="Amann R."/>
        </authorList>
    </citation>
    <scope>NUCLEOTIDE SEQUENCE [LARGE SCALE GENOMIC DNA]</scope>
    <source>
        <strain evidence="2">ATCC 43914 / DSM 3382 / HRM2</strain>
    </source>
</reference>
<keyword evidence="2" id="KW-1185">Reference proteome</keyword>
<organism evidence="1 2">
    <name type="scientific">Desulforapulum autotrophicum (strain ATCC 43914 / DSM 3382 / VKM B-1955 / HRM2)</name>
    <name type="common">Desulfobacterium autotrophicum</name>
    <dbReference type="NCBI Taxonomy" id="177437"/>
    <lineage>
        <taxon>Bacteria</taxon>
        <taxon>Pseudomonadati</taxon>
        <taxon>Thermodesulfobacteriota</taxon>
        <taxon>Desulfobacteria</taxon>
        <taxon>Desulfobacterales</taxon>
        <taxon>Desulfobacteraceae</taxon>
        <taxon>Desulforapulum</taxon>
    </lineage>
</organism>